<dbReference type="Gene3D" id="1.10.20.70">
    <property type="entry name" value="Transcription termination and cleavage factor, C-terminal domain"/>
    <property type="match status" value="1"/>
</dbReference>
<dbReference type="Pfam" id="PF00076">
    <property type="entry name" value="RRM_1"/>
    <property type="match status" value="1"/>
</dbReference>
<dbReference type="Pfam" id="PF14327">
    <property type="entry name" value="CSTF2_hinge"/>
    <property type="match status" value="1"/>
</dbReference>
<evidence type="ECO:0000313" key="6">
    <source>
        <dbReference type="EMBL" id="KAK3024081.1"/>
    </source>
</evidence>
<comment type="subcellular location">
    <subcellularLocation>
        <location evidence="1">Nucleus</location>
    </subcellularLocation>
</comment>
<dbReference type="InterPro" id="IPR038192">
    <property type="entry name" value="CSTF_C_sf"/>
</dbReference>
<protein>
    <recommendedName>
        <fullName evidence="5">RRM domain-containing protein</fullName>
    </recommendedName>
</protein>
<dbReference type="Gene3D" id="1.25.40.630">
    <property type="match status" value="1"/>
</dbReference>
<dbReference type="InterPro" id="IPR000504">
    <property type="entry name" value="RRM_dom"/>
</dbReference>
<feature type="compositionally biased region" description="Basic and acidic residues" evidence="4">
    <location>
        <begin position="105"/>
        <end position="119"/>
    </location>
</feature>
<dbReference type="AlphaFoldDB" id="A0AA88WAK6"/>
<dbReference type="PROSITE" id="PS50102">
    <property type="entry name" value="RRM"/>
    <property type="match status" value="1"/>
</dbReference>
<evidence type="ECO:0000313" key="7">
    <source>
        <dbReference type="Proteomes" id="UP001188597"/>
    </source>
</evidence>
<proteinExistence type="predicted"/>
<dbReference type="InterPro" id="IPR025742">
    <property type="entry name" value="CSTF2_hinge"/>
</dbReference>
<dbReference type="Gene3D" id="3.30.70.330">
    <property type="match status" value="1"/>
</dbReference>
<dbReference type="GO" id="GO:0003729">
    <property type="term" value="F:mRNA binding"/>
    <property type="evidence" value="ECO:0007669"/>
    <property type="project" value="TreeGrafter"/>
</dbReference>
<feature type="region of interest" description="Disordered" evidence="4">
    <location>
        <begin position="434"/>
        <end position="463"/>
    </location>
</feature>
<dbReference type="InterPro" id="IPR012677">
    <property type="entry name" value="Nucleotide-bd_a/b_plait_sf"/>
</dbReference>
<dbReference type="EMBL" id="JAVXUP010000618">
    <property type="protein sequence ID" value="KAK3024081.1"/>
    <property type="molecule type" value="Genomic_DNA"/>
</dbReference>
<keyword evidence="7" id="KW-1185">Reference proteome</keyword>
<dbReference type="PANTHER" id="PTHR45735:SF2">
    <property type="entry name" value="CLEAVAGE STIMULATION FACTOR SUBUNIT 2"/>
    <property type="match status" value="1"/>
</dbReference>
<dbReference type="SMART" id="SM00360">
    <property type="entry name" value="RRM"/>
    <property type="match status" value="1"/>
</dbReference>
<dbReference type="PANTHER" id="PTHR45735">
    <property type="entry name" value="CLEAVAGE STIMULATION FACTOR SUBUNIT 2"/>
    <property type="match status" value="1"/>
</dbReference>
<sequence>MLCAYMWNGLFCKYFLLEALIHDVCFIWFLLLVGNIPYDASEEQLIQICEEVGPVMSFTLVTDRETGRPKGYGFCEYKDEETALSARRNLQGYEINGRQLRVDFAENDKNTDRNREKGHGGPGMVATVDAQKQIGGPAAHGDSGLYQPIGVSIAMAAVTVMAGALGGAQIGSKSNQNALHNQPVLGTDPLTLYLATLSKNQLNEIMSEVKAMATENKEQARQLLLASPLLQKAVFQAQIMLGMLTKQMASGPLRQPLLQVDQQGQQPAVQTLPGLLSNVQSNMHFGLMHQSQEGQLSSGLSNSLVHNQYTAVSQLPATQPQIPLPQVAQNPVLQQVPLPIQPSIRPQQFPNVSVRPQTQVVTTSSSMKQQAQPPFLQHPGQIGSASLGHSTQLAGPSAATRPTHPPLLDHSFQVPKFTCANIRGTSLSAVNMDVSTSKPGSSHASGVSAMHRAEEASTSENQTSQFVMGPEELCWFVGPELFYAGGVSCCCCGHQLFVECKSRLPSDVESAALLQQVLNLMPEQLSSLPPDQQLQVIQLQQMLRECT</sequence>
<feature type="compositionally biased region" description="Polar residues" evidence="4">
    <location>
        <begin position="363"/>
        <end position="372"/>
    </location>
</feature>
<evidence type="ECO:0000259" key="5">
    <source>
        <dbReference type="PROSITE" id="PS50102"/>
    </source>
</evidence>
<dbReference type="GO" id="GO:0005847">
    <property type="term" value="C:mRNA cleavage and polyadenylation specificity factor complex"/>
    <property type="evidence" value="ECO:0007669"/>
    <property type="project" value="TreeGrafter"/>
</dbReference>
<organism evidence="6 7">
    <name type="scientific">Escallonia herrerae</name>
    <dbReference type="NCBI Taxonomy" id="1293975"/>
    <lineage>
        <taxon>Eukaryota</taxon>
        <taxon>Viridiplantae</taxon>
        <taxon>Streptophyta</taxon>
        <taxon>Embryophyta</taxon>
        <taxon>Tracheophyta</taxon>
        <taxon>Spermatophyta</taxon>
        <taxon>Magnoliopsida</taxon>
        <taxon>eudicotyledons</taxon>
        <taxon>Gunneridae</taxon>
        <taxon>Pentapetalae</taxon>
        <taxon>asterids</taxon>
        <taxon>campanulids</taxon>
        <taxon>Escalloniales</taxon>
        <taxon>Escalloniaceae</taxon>
        <taxon>Escallonia</taxon>
    </lineage>
</organism>
<dbReference type="CDD" id="cd12398">
    <property type="entry name" value="RRM_CSTF2_RNA15_like"/>
    <property type="match status" value="1"/>
</dbReference>
<keyword evidence="2" id="KW-0539">Nucleus</keyword>
<comment type="caution">
    <text evidence="6">The sequence shown here is derived from an EMBL/GenBank/DDBJ whole genome shotgun (WGS) entry which is preliminary data.</text>
</comment>
<evidence type="ECO:0000256" key="4">
    <source>
        <dbReference type="SAM" id="MobiDB-lite"/>
    </source>
</evidence>
<dbReference type="FunFam" id="3.30.70.330:FF:000378">
    <property type="entry name" value="Cleavage stimulating factor 64"/>
    <property type="match status" value="1"/>
</dbReference>
<feature type="domain" description="RRM" evidence="5">
    <location>
        <begin position="29"/>
        <end position="107"/>
    </location>
</feature>
<feature type="region of interest" description="Disordered" evidence="4">
    <location>
        <begin position="105"/>
        <end position="125"/>
    </location>
</feature>
<feature type="region of interest" description="Disordered" evidence="4">
    <location>
        <begin position="363"/>
        <end position="407"/>
    </location>
</feature>
<evidence type="ECO:0000256" key="2">
    <source>
        <dbReference type="ARBA" id="ARBA00023242"/>
    </source>
</evidence>
<dbReference type="InterPro" id="IPR026896">
    <property type="entry name" value="CSTF_C"/>
</dbReference>
<gene>
    <name evidence="6" type="ORF">RJ639_044183</name>
</gene>
<dbReference type="InterPro" id="IPR035979">
    <property type="entry name" value="RBD_domain_sf"/>
</dbReference>
<dbReference type="SUPFAM" id="SSF54928">
    <property type="entry name" value="RNA-binding domain, RBD"/>
    <property type="match status" value="1"/>
</dbReference>
<dbReference type="Pfam" id="PF14304">
    <property type="entry name" value="CSTF_C"/>
    <property type="match status" value="1"/>
</dbReference>
<keyword evidence="3" id="KW-0694">RNA-binding</keyword>
<dbReference type="Proteomes" id="UP001188597">
    <property type="component" value="Unassembled WGS sequence"/>
</dbReference>
<reference evidence="6" key="1">
    <citation type="submission" date="2022-12" db="EMBL/GenBank/DDBJ databases">
        <title>Draft genome assemblies for two species of Escallonia (Escalloniales).</title>
        <authorList>
            <person name="Chanderbali A."/>
            <person name="Dervinis C."/>
            <person name="Anghel I."/>
            <person name="Soltis D."/>
            <person name="Soltis P."/>
            <person name="Zapata F."/>
        </authorList>
    </citation>
    <scope>NUCLEOTIDE SEQUENCE</scope>
    <source>
        <strain evidence="6">UCBG64.0493</strain>
        <tissue evidence="6">Leaf</tissue>
    </source>
</reference>
<dbReference type="GO" id="GO:0031124">
    <property type="term" value="P:mRNA 3'-end processing"/>
    <property type="evidence" value="ECO:0007669"/>
    <property type="project" value="InterPro"/>
</dbReference>
<feature type="compositionally biased region" description="Polar residues" evidence="4">
    <location>
        <begin position="434"/>
        <end position="445"/>
    </location>
</feature>
<evidence type="ECO:0000256" key="3">
    <source>
        <dbReference type="PROSITE-ProRule" id="PRU00176"/>
    </source>
</evidence>
<evidence type="ECO:0000256" key="1">
    <source>
        <dbReference type="ARBA" id="ARBA00004123"/>
    </source>
</evidence>
<accession>A0AA88WAK6</accession>
<feature type="compositionally biased region" description="Polar residues" evidence="4">
    <location>
        <begin position="383"/>
        <end position="394"/>
    </location>
</feature>
<name>A0AA88WAK6_9ASTE</name>